<evidence type="ECO:0000313" key="3">
    <source>
        <dbReference type="Proteomes" id="UP000235786"/>
    </source>
</evidence>
<dbReference type="PANTHER" id="PTHR24148:SF64">
    <property type="entry name" value="HETEROKARYON INCOMPATIBILITY DOMAIN-CONTAINING PROTEIN"/>
    <property type="match status" value="1"/>
</dbReference>
<dbReference type="PANTHER" id="PTHR24148">
    <property type="entry name" value="ANKYRIN REPEAT DOMAIN-CONTAINING PROTEIN 39 HOMOLOG-RELATED"/>
    <property type="match status" value="1"/>
</dbReference>
<dbReference type="OrthoDB" id="2157530at2759"/>
<accession>A0A2J6RR29</accession>
<feature type="domain" description="Heterokaryon incompatibility" evidence="1">
    <location>
        <begin position="52"/>
        <end position="191"/>
    </location>
</feature>
<protein>
    <submittedName>
        <fullName evidence="2">HET-domain-containing protein</fullName>
    </submittedName>
</protein>
<gene>
    <name evidence="2" type="ORF">L207DRAFT_427182</name>
</gene>
<evidence type="ECO:0000259" key="1">
    <source>
        <dbReference type="Pfam" id="PF06985"/>
    </source>
</evidence>
<name>A0A2J6RR29_HYAVF</name>
<dbReference type="AlphaFoldDB" id="A0A2J6RR29"/>
<sequence>MEVAQLQSFTYSVLPSSRHIRVLELQQDGNTLALLSATLCNLDLDDEDRIPYSALSYTWGQPEFTERLILNSAAAYITPNLAAALQYLRVLGCMRIWVDAVCIDQTNNDEKSSQIPLMANIYRNASRVIVWLGNDIAAIEAMKVARAARRDPRPTKDNTSIHPTEHVPEASAALNVLVHLPWFGRRWVVQEV</sequence>
<evidence type="ECO:0000313" key="2">
    <source>
        <dbReference type="EMBL" id="PMD40960.1"/>
    </source>
</evidence>
<organism evidence="2 3">
    <name type="scientific">Hyaloscypha variabilis (strain UAMH 11265 / GT02V1 / F)</name>
    <name type="common">Meliniomyces variabilis</name>
    <dbReference type="NCBI Taxonomy" id="1149755"/>
    <lineage>
        <taxon>Eukaryota</taxon>
        <taxon>Fungi</taxon>
        <taxon>Dikarya</taxon>
        <taxon>Ascomycota</taxon>
        <taxon>Pezizomycotina</taxon>
        <taxon>Leotiomycetes</taxon>
        <taxon>Helotiales</taxon>
        <taxon>Hyaloscyphaceae</taxon>
        <taxon>Hyaloscypha</taxon>
        <taxon>Hyaloscypha variabilis</taxon>
    </lineage>
</organism>
<feature type="non-terminal residue" evidence="2">
    <location>
        <position position="192"/>
    </location>
</feature>
<dbReference type="EMBL" id="KZ613945">
    <property type="protein sequence ID" value="PMD40960.1"/>
    <property type="molecule type" value="Genomic_DNA"/>
</dbReference>
<dbReference type="InterPro" id="IPR010730">
    <property type="entry name" value="HET"/>
</dbReference>
<dbReference type="Proteomes" id="UP000235786">
    <property type="component" value="Unassembled WGS sequence"/>
</dbReference>
<dbReference type="InterPro" id="IPR052895">
    <property type="entry name" value="HetReg/Transcr_Mod"/>
</dbReference>
<keyword evidence="3" id="KW-1185">Reference proteome</keyword>
<reference evidence="2 3" key="1">
    <citation type="submission" date="2016-04" db="EMBL/GenBank/DDBJ databases">
        <title>A degradative enzymes factory behind the ericoid mycorrhizal symbiosis.</title>
        <authorList>
            <consortium name="DOE Joint Genome Institute"/>
            <person name="Martino E."/>
            <person name="Morin E."/>
            <person name="Grelet G."/>
            <person name="Kuo A."/>
            <person name="Kohler A."/>
            <person name="Daghino S."/>
            <person name="Barry K."/>
            <person name="Choi C."/>
            <person name="Cichocki N."/>
            <person name="Clum A."/>
            <person name="Copeland A."/>
            <person name="Hainaut M."/>
            <person name="Haridas S."/>
            <person name="Labutti K."/>
            <person name="Lindquist E."/>
            <person name="Lipzen A."/>
            <person name="Khouja H.-R."/>
            <person name="Murat C."/>
            <person name="Ohm R."/>
            <person name="Olson A."/>
            <person name="Spatafora J."/>
            <person name="Veneault-Fourrey C."/>
            <person name="Henrissat B."/>
            <person name="Grigoriev I."/>
            <person name="Martin F."/>
            <person name="Perotto S."/>
        </authorList>
    </citation>
    <scope>NUCLEOTIDE SEQUENCE [LARGE SCALE GENOMIC DNA]</scope>
    <source>
        <strain evidence="2 3">F</strain>
    </source>
</reference>
<dbReference type="Pfam" id="PF06985">
    <property type="entry name" value="HET"/>
    <property type="match status" value="1"/>
</dbReference>
<dbReference type="STRING" id="1149755.A0A2J6RR29"/>
<proteinExistence type="predicted"/>